<proteinExistence type="predicted"/>
<dbReference type="EMBL" id="JACEQY010000065">
    <property type="protein sequence ID" value="MBA4866535.1"/>
    <property type="molecule type" value="Genomic_DNA"/>
</dbReference>
<dbReference type="GO" id="GO:0000976">
    <property type="term" value="F:transcription cis-regulatory region binding"/>
    <property type="evidence" value="ECO:0007669"/>
    <property type="project" value="TreeGrafter"/>
</dbReference>
<dbReference type="PROSITE" id="PS50977">
    <property type="entry name" value="HTH_TETR_2"/>
    <property type="match status" value="1"/>
</dbReference>
<keyword evidence="7" id="KW-1185">Reference proteome</keyword>
<sequence>MTAPRRTGTENSKTRLRLLDITERLMLEEGYAAVGVRRVAREAEVAPALVLYYFRTLDDLFLAVLRRRADEEWERQARLLSGPQPLRALWRLSSHPGNALTTEFTALANHRKTIRAELAAHAARYREAQLEALTRGLAEAGTDLPPEVSPAVLLMLTNALGRILMMENAMGMTTRHEEALAFVEQILQRYEGATASAETPRG</sequence>
<dbReference type="InterPro" id="IPR009057">
    <property type="entry name" value="Homeodomain-like_sf"/>
</dbReference>
<accession>A0A7W2HJV9</accession>
<dbReference type="InterPro" id="IPR001647">
    <property type="entry name" value="HTH_TetR"/>
</dbReference>
<dbReference type="Pfam" id="PF00440">
    <property type="entry name" value="TetR_N"/>
    <property type="match status" value="1"/>
</dbReference>
<keyword evidence="3" id="KW-0804">Transcription</keyword>
<keyword evidence="1" id="KW-0805">Transcription regulation</keyword>
<feature type="DNA-binding region" description="H-T-H motif" evidence="4">
    <location>
        <begin position="35"/>
        <end position="54"/>
    </location>
</feature>
<keyword evidence="2 4" id="KW-0238">DNA-binding</keyword>
<name>A0A7W2HJV9_9ACTN</name>
<evidence type="ECO:0000259" key="5">
    <source>
        <dbReference type="PROSITE" id="PS50977"/>
    </source>
</evidence>
<feature type="domain" description="HTH tetR-type" evidence="5">
    <location>
        <begin position="12"/>
        <end position="72"/>
    </location>
</feature>
<comment type="caution">
    <text evidence="6">The sequence shown here is derived from an EMBL/GenBank/DDBJ whole genome shotgun (WGS) entry which is preliminary data.</text>
</comment>
<dbReference type="Gene3D" id="1.10.357.10">
    <property type="entry name" value="Tetracycline Repressor, domain 2"/>
    <property type="match status" value="1"/>
</dbReference>
<dbReference type="Proteomes" id="UP000586976">
    <property type="component" value="Unassembled WGS sequence"/>
</dbReference>
<gene>
    <name evidence="6" type="ORF">H1V43_35580</name>
</gene>
<reference evidence="6 7" key="1">
    <citation type="submission" date="2020-07" db="EMBL/GenBank/DDBJ databases">
        <title>Streptomyces isolated from Indian soil.</title>
        <authorList>
            <person name="Mandal S."/>
            <person name="Maiti P.K."/>
        </authorList>
    </citation>
    <scope>NUCLEOTIDE SEQUENCE [LARGE SCALE GENOMIC DNA]</scope>
    <source>
        <strain evidence="6 7">PSKA54</strain>
    </source>
</reference>
<dbReference type="PANTHER" id="PTHR30055:SF234">
    <property type="entry name" value="HTH-TYPE TRANSCRIPTIONAL REGULATOR BETI"/>
    <property type="match status" value="1"/>
</dbReference>
<evidence type="ECO:0000256" key="2">
    <source>
        <dbReference type="ARBA" id="ARBA00023125"/>
    </source>
</evidence>
<evidence type="ECO:0000313" key="6">
    <source>
        <dbReference type="EMBL" id="MBA4866535.1"/>
    </source>
</evidence>
<dbReference type="PANTHER" id="PTHR30055">
    <property type="entry name" value="HTH-TYPE TRANSCRIPTIONAL REGULATOR RUTR"/>
    <property type="match status" value="1"/>
</dbReference>
<evidence type="ECO:0000256" key="4">
    <source>
        <dbReference type="PROSITE-ProRule" id="PRU00335"/>
    </source>
</evidence>
<dbReference type="AlphaFoldDB" id="A0A7W2HJV9"/>
<dbReference type="GO" id="GO:0003700">
    <property type="term" value="F:DNA-binding transcription factor activity"/>
    <property type="evidence" value="ECO:0007669"/>
    <property type="project" value="TreeGrafter"/>
</dbReference>
<evidence type="ECO:0000313" key="7">
    <source>
        <dbReference type="Proteomes" id="UP000586976"/>
    </source>
</evidence>
<organism evidence="6 7">
    <name type="scientific">Streptomyces himalayensis subsp. aureolus</name>
    <dbReference type="NCBI Taxonomy" id="2758039"/>
    <lineage>
        <taxon>Bacteria</taxon>
        <taxon>Bacillati</taxon>
        <taxon>Actinomycetota</taxon>
        <taxon>Actinomycetes</taxon>
        <taxon>Kitasatosporales</taxon>
        <taxon>Streptomycetaceae</taxon>
        <taxon>Streptomyces</taxon>
        <taxon>Streptomyces himalayensis</taxon>
    </lineage>
</organism>
<dbReference type="InterPro" id="IPR050109">
    <property type="entry name" value="HTH-type_TetR-like_transc_reg"/>
</dbReference>
<dbReference type="RefSeq" id="WP_181867927.1">
    <property type="nucleotide sequence ID" value="NZ_JACEQY010000065.1"/>
</dbReference>
<protein>
    <submittedName>
        <fullName evidence="6">TetR/AcrR family transcriptional regulator</fullName>
    </submittedName>
</protein>
<dbReference type="SUPFAM" id="SSF46689">
    <property type="entry name" value="Homeodomain-like"/>
    <property type="match status" value="1"/>
</dbReference>
<evidence type="ECO:0000256" key="1">
    <source>
        <dbReference type="ARBA" id="ARBA00023015"/>
    </source>
</evidence>
<evidence type="ECO:0000256" key="3">
    <source>
        <dbReference type="ARBA" id="ARBA00023163"/>
    </source>
</evidence>